<evidence type="ECO:0000259" key="2">
    <source>
        <dbReference type="PROSITE" id="PS50829"/>
    </source>
</evidence>
<feature type="region of interest" description="Disordered" evidence="1">
    <location>
        <begin position="828"/>
        <end position="945"/>
    </location>
</feature>
<dbReference type="InterPro" id="IPR051640">
    <property type="entry name" value="GRB10-interact_GYF"/>
</dbReference>
<feature type="compositionally biased region" description="Polar residues" evidence="1">
    <location>
        <begin position="935"/>
        <end position="944"/>
    </location>
</feature>
<dbReference type="PANTHER" id="PTHR14445:SF36">
    <property type="entry name" value="FI03272P-RELATED"/>
    <property type="match status" value="1"/>
</dbReference>
<dbReference type="PANTHER" id="PTHR14445">
    <property type="entry name" value="GRB10 INTERACTING GYF PROTEIN"/>
    <property type="match status" value="1"/>
</dbReference>
<feature type="domain" description="GYF" evidence="2">
    <location>
        <begin position="327"/>
        <end position="376"/>
    </location>
</feature>
<dbReference type="Gene3D" id="3.30.1490.40">
    <property type="match status" value="1"/>
</dbReference>
<dbReference type="EMBL" id="JTDF01000517">
    <property type="protein sequence ID" value="KAF8571444.1"/>
    <property type="molecule type" value="Genomic_DNA"/>
</dbReference>
<gene>
    <name evidence="3" type="ORF">P879_04067</name>
</gene>
<feature type="compositionally biased region" description="Basic residues" evidence="1">
    <location>
        <begin position="1129"/>
        <end position="1147"/>
    </location>
</feature>
<proteinExistence type="predicted"/>
<feature type="region of interest" description="Disordered" evidence="1">
    <location>
        <begin position="669"/>
        <end position="812"/>
    </location>
</feature>
<evidence type="ECO:0000256" key="1">
    <source>
        <dbReference type="SAM" id="MobiDB-lite"/>
    </source>
</evidence>
<dbReference type="InterPro" id="IPR003169">
    <property type="entry name" value="GYF"/>
</dbReference>
<accession>A0A8T0DWA3</accession>
<protein>
    <recommendedName>
        <fullName evidence="2">GYF domain-containing protein</fullName>
    </recommendedName>
</protein>
<feature type="compositionally biased region" description="Polar residues" evidence="1">
    <location>
        <begin position="1086"/>
        <end position="1099"/>
    </location>
</feature>
<feature type="compositionally biased region" description="Polar residues" evidence="1">
    <location>
        <begin position="1057"/>
        <end position="1068"/>
    </location>
</feature>
<organism evidence="3 4">
    <name type="scientific">Paragonimus westermani</name>
    <dbReference type="NCBI Taxonomy" id="34504"/>
    <lineage>
        <taxon>Eukaryota</taxon>
        <taxon>Metazoa</taxon>
        <taxon>Spiralia</taxon>
        <taxon>Lophotrochozoa</taxon>
        <taxon>Platyhelminthes</taxon>
        <taxon>Trematoda</taxon>
        <taxon>Digenea</taxon>
        <taxon>Plagiorchiida</taxon>
        <taxon>Troglotremata</taxon>
        <taxon>Troglotrematidae</taxon>
        <taxon>Paragonimus</taxon>
    </lineage>
</organism>
<reference evidence="3 4" key="1">
    <citation type="submission" date="2019-07" db="EMBL/GenBank/DDBJ databases">
        <title>Annotation for the trematode Paragonimus westermani.</title>
        <authorList>
            <person name="Choi Y.-J."/>
        </authorList>
    </citation>
    <scope>NUCLEOTIDE SEQUENCE [LARGE SCALE GENOMIC DNA]</scope>
    <source>
        <strain evidence="3">180907_Pwestermani</strain>
    </source>
</reference>
<feature type="compositionally biased region" description="Polar residues" evidence="1">
    <location>
        <begin position="850"/>
        <end position="885"/>
    </location>
</feature>
<dbReference type="Pfam" id="PF02213">
    <property type="entry name" value="GYF"/>
    <property type="match status" value="1"/>
</dbReference>
<feature type="compositionally biased region" description="Polar residues" evidence="1">
    <location>
        <begin position="467"/>
        <end position="481"/>
    </location>
</feature>
<feature type="compositionally biased region" description="Basic and acidic residues" evidence="1">
    <location>
        <begin position="1118"/>
        <end position="1128"/>
    </location>
</feature>
<sequence>MATQPETLNFGPQWIRKLSDCTFSAQLNSSQSPINMSCETITVLSDEEARKQLFPHAESINKTTNLQTEGMDTFEAIGWDPASTFVPGSMGNGDRFVRRSQGNADNVVKSTLPACSQYCDRSTCHNGGLDSEQSSGVRNTGDSALIWHKTTEPSMTGHSWQQRPVSIASNSFNIPADTSGWKTSCSTKPISLDSDAPTDGGDGIQCSVSNGTVPDRHVIGISGSDQANASDSCFSVVTNVDPISSSQIVNAHNPTGPSATFPHPSSLDSSFTPLVSKDLPDTQISESSDTYFGMHSPEKSTSRSISYTLTDEVRRLHQPDGADRPDEHLWFYEDPQGRTQGSFSDAQMNDWLLAGIYFTPNLYIRRKCDTAFSTLADYTRLFGRIPFTSGPRVSPIRGTITSSLLNPVNKSSAHQLTTAEPHPVSTEHTCTTGLGSASVGLHSTLTTSLDNGQAVPGATVRPAVPASPSNRTSTSAFQTDPPTTLASVLLTNNHLSHMTGTEDNRLSCKTGMCANSSLPVLQSRSQVSTLAQPLAGSTVTGSSYSESDPQLMNNLGHSVASPSIFMSLASDFASAALTPGFLAALAQYLNVQPLTMSHQPVSPMQQLAETAQLAAQLAAMASAHQTPMQPAQALALAELVRSQASNPHWVAQAKKDGVSDFNYDRCSDTNDRRIDGSSNEDLVGPSTVNTHKSTNALSEESQPRWPSSFGNSGGSAARVSPRVGEGRFSTKSHDGTHPGDSFTLNSDRPRDGQSRANPIGFPARQQTNSQPKAPGQPLFSSRSVSGKTTIPNGSGTFDPGSSSADSGSVGHSNSSFLWRRTVIDGTEDDAAGNVCDNLESRGSRVRPSHNRQVQPTTGQWVNKVKQTPPKSTAQAARTPLDNNLTAKAVRAISSNTTTGSKGSAAQANHGKANTDQSSKSISNRAPATGNARSPMKSTANSQSAIKEVKSSAIMVDQSSSPIRPDSDHTEEQELARLTQWCQTRLSSMSMREKVDIPTVVELLATLDAPYEVERMVQTFLGESSRTSLFVKDFLDQRRPFWQLHRERRDNECLTKPGISQSNTSNGITPRSGDKKKRSGGGGGNQECGNRTSSNRQNSTGNGCTDGGGGWVKVTSHSAHAEHAHDNQWHHIKPKSGHNRKSKKDRAS</sequence>
<feature type="compositionally biased region" description="Polar residues" evidence="1">
    <location>
        <begin position="778"/>
        <end position="795"/>
    </location>
</feature>
<dbReference type="OrthoDB" id="48509at2759"/>
<dbReference type="SMART" id="SM00444">
    <property type="entry name" value="GYF"/>
    <property type="match status" value="1"/>
</dbReference>
<name>A0A8T0DWA3_9TREM</name>
<feature type="region of interest" description="Disordered" evidence="1">
    <location>
        <begin position="1052"/>
        <end position="1147"/>
    </location>
</feature>
<dbReference type="SUPFAM" id="SSF55277">
    <property type="entry name" value="GYF domain"/>
    <property type="match status" value="1"/>
</dbReference>
<dbReference type="InterPro" id="IPR035445">
    <property type="entry name" value="GYF-like_dom_sf"/>
</dbReference>
<feature type="compositionally biased region" description="Polar residues" evidence="1">
    <location>
        <begin position="676"/>
        <end position="710"/>
    </location>
</feature>
<feature type="compositionally biased region" description="Low complexity" evidence="1">
    <location>
        <begin position="800"/>
        <end position="812"/>
    </location>
</feature>
<evidence type="ECO:0000313" key="4">
    <source>
        <dbReference type="Proteomes" id="UP000699462"/>
    </source>
</evidence>
<feature type="region of interest" description="Disordered" evidence="1">
    <location>
        <begin position="462"/>
        <end position="481"/>
    </location>
</feature>
<dbReference type="GO" id="GO:0005829">
    <property type="term" value="C:cytosol"/>
    <property type="evidence" value="ECO:0007669"/>
    <property type="project" value="TreeGrafter"/>
</dbReference>
<feature type="compositionally biased region" description="Polar residues" evidence="1">
    <location>
        <begin position="892"/>
        <end position="925"/>
    </location>
</feature>
<dbReference type="AlphaFoldDB" id="A0A8T0DWA3"/>
<keyword evidence="4" id="KW-1185">Reference proteome</keyword>
<dbReference type="Proteomes" id="UP000699462">
    <property type="component" value="Unassembled WGS sequence"/>
</dbReference>
<evidence type="ECO:0000313" key="3">
    <source>
        <dbReference type="EMBL" id="KAF8571444.1"/>
    </source>
</evidence>
<dbReference type="PROSITE" id="PS50829">
    <property type="entry name" value="GYF"/>
    <property type="match status" value="1"/>
</dbReference>
<comment type="caution">
    <text evidence="3">The sequence shown here is derived from an EMBL/GenBank/DDBJ whole genome shotgun (WGS) entry which is preliminary data.</text>
</comment>